<dbReference type="InterPro" id="IPR006170">
    <property type="entry name" value="PBP/GOBP"/>
</dbReference>
<name>A0AAD4KBD4_9MUSC</name>
<keyword evidence="4" id="KW-0732">Signal</keyword>
<evidence type="ECO:0000256" key="2">
    <source>
        <dbReference type="ARBA" id="ARBA00008098"/>
    </source>
</evidence>
<feature type="non-terminal residue" evidence="5">
    <location>
        <position position="1"/>
    </location>
</feature>
<dbReference type="PANTHER" id="PTHR11857:SF43">
    <property type="entry name" value="GEO07291P1-RELATED"/>
    <property type="match status" value="1"/>
</dbReference>
<dbReference type="AlphaFoldDB" id="A0AAD4KBD4"/>
<dbReference type="GO" id="GO:0005549">
    <property type="term" value="F:odorant binding"/>
    <property type="evidence" value="ECO:0007669"/>
    <property type="project" value="InterPro"/>
</dbReference>
<sequence>PQSLAIVQARDDCARNGRLSAEQRRTLDRLEYANELWVQRYVHCFWTRLQLWEDTAGFNTARIVQTFGGPRRFNEEQALPAISGCNAHARRISAADSTLDWCYKAFVCILRTPVGNWYRHYILDVINGNA</sequence>
<dbReference type="Gene3D" id="1.10.238.20">
    <property type="entry name" value="Pheromone/general odorant binding protein domain"/>
    <property type="match status" value="1"/>
</dbReference>
<proteinExistence type="inferred from homology"/>
<keyword evidence="3" id="KW-0964">Secreted</keyword>
<dbReference type="Pfam" id="PF01395">
    <property type="entry name" value="PBP_GOBP"/>
    <property type="match status" value="1"/>
</dbReference>
<protein>
    <recommendedName>
        <fullName evidence="7">Odorant-binding protein 8a</fullName>
    </recommendedName>
</protein>
<gene>
    <name evidence="5" type="ORF">KR093_004928</name>
</gene>
<dbReference type="PANTHER" id="PTHR11857">
    <property type="entry name" value="ODORANT BINDING PROTEIN-RELATED"/>
    <property type="match status" value="1"/>
</dbReference>
<dbReference type="SUPFAM" id="SSF47565">
    <property type="entry name" value="Insect pheromone/odorant-binding proteins"/>
    <property type="match status" value="1"/>
</dbReference>
<dbReference type="InterPro" id="IPR036728">
    <property type="entry name" value="PBP_GOBP_sf"/>
</dbReference>
<comment type="similarity">
    <text evidence="2">Belongs to the PBP/GOBP family.</text>
</comment>
<dbReference type="Proteomes" id="UP001200034">
    <property type="component" value="Unassembled WGS sequence"/>
</dbReference>
<evidence type="ECO:0000256" key="4">
    <source>
        <dbReference type="ARBA" id="ARBA00022729"/>
    </source>
</evidence>
<comment type="caution">
    <text evidence="5">The sequence shown here is derived from an EMBL/GenBank/DDBJ whole genome shotgun (WGS) entry which is preliminary data.</text>
</comment>
<evidence type="ECO:0008006" key="7">
    <source>
        <dbReference type="Google" id="ProtNLM"/>
    </source>
</evidence>
<keyword evidence="6" id="KW-1185">Reference proteome</keyword>
<evidence type="ECO:0000256" key="3">
    <source>
        <dbReference type="ARBA" id="ARBA00022525"/>
    </source>
</evidence>
<comment type="subcellular location">
    <subcellularLocation>
        <location evidence="1">Secreted</location>
    </subcellularLocation>
</comment>
<evidence type="ECO:0000313" key="5">
    <source>
        <dbReference type="EMBL" id="KAH8387128.1"/>
    </source>
</evidence>
<dbReference type="GO" id="GO:0005615">
    <property type="term" value="C:extracellular space"/>
    <property type="evidence" value="ECO:0007669"/>
    <property type="project" value="TreeGrafter"/>
</dbReference>
<organism evidence="5 6">
    <name type="scientific">Drosophila rubida</name>
    <dbReference type="NCBI Taxonomy" id="30044"/>
    <lineage>
        <taxon>Eukaryota</taxon>
        <taxon>Metazoa</taxon>
        <taxon>Ecdysozoa</taxon>
        <taxon>Arthropoda</taxon>
        <taxon>Hexapoda</taxon>
        <taxon>Insecta</taxon>
        <taxon>Pterygota</taxon>
        <taxon>Neoptera</taxon>
        <taxon>Endopterygota</taxon>
        <taxon>Diptera</taxon>
        <taxon>Brachycera</taxon>
        <taxon>Muscomorpha</taxon>
        <taxon>Ephydroidea</taxon>
        <taxon>Drosophilidae</taxon>
        <taxon>Drosophila</taxon>
    </lineage>
</organism>
<accession>A0AAD4KBD4</accession>
<evidence type="ECO:0000256" key="1">
    <source>
        <dbReference type="ARBA" id="ARBA00004613"/>
    </source>
</evidence>
<dbReference type="CDD" id="cd23992">
    <property type="entry name" value="PBP_GOBP"/>
    <property type="match status" value="1"/>
</dbReference>
<reference evidence="5" key="1">
    <citation type="journal article" date="2021" name="Mol. Ecol. Resour.">
        <title>Phylogenomic analyses of the genus Drosophila reveals genomic signals of climate adaptation.</title>
        <authorList>
            <person name="Li F."/>
            <person name="Rane R.V."/>
            <person name="Luria V."/>
            <person name="Xiong Z."/>
            <person name="Chen J."/>
            <person name="Li Z."/>
            <person name="Catullo R.A."/>
            <person name="Griffin P.C."/>
            <person name="Schiffer M."/>
            <person name="Pearce S."/>
            <person name="Lee S.F."/>
            <person name="McElroy K."/>
            <person name="Stocker A."/>
            <person name="Shirriffs J."/>
            <person name="Cockerell F."/>
            <person name="Coppin C."/>
            <person name="Sgro C.M."/>
            <person name="Karger A."/>
            <person name="Cain J.W."/>
            <person name="Weber J.A."/>
            <person name="Santpere G."/>
            <person name="Kirschner M.W."/>
            <person name="Hoffmann A.A."/>
            <person name="Oakeshott J.G."/>
            <person name="Zhang G."/>
        </authorList>
    </citation>
    <scope>NUCLEOTIDE SEQUENCE</scope>
    <source>
        <strain evidence="5">BGI-SZ-2011g</strain>
    </source>
</reference>
<dbReference type="GO" id="GO:0007608">
    <property type="term" value="P:sensory perception of smell"/>
    <property type="evidence" value="ECO:0007669"/>
    <property type="project" value="TreeGrafter"/>
</dbReference>
<dbReference type="EMBL" id="JAJJHW010000095">
    <property type="protein sequence ID" value="KAH8387128.1"/>
    <property type="molecule type" value="Genomic_DNA"/>
</dbReference>
<evidence type="ECO:0000313" key="6">
    <source>
        <dbReference type="Proteomes" id="UP001200034"/>
    </source>
</evidence>